<organism evidence="1 2">
    <name type="scientific">Bacteroides pyogenes F0041</name>
    <dbReference type="NCBI Taxonomy" id="1321819"/>
    <lineage>
        <taxon>Bacteria</taxon>
        <taxon>Pseudomonadati</taxon>
        <taxon>Bacteroidota</taxon>
        <taxon>Bacteroidia</taxon>
        <taxon>Bacteroidales</taxon>
        <taxon>Bacteroidaceae</taxon>
        <taxon>Bacteroides</taxon>
    </lineage>
</organism>
<dbReference type="HOGENOM" id="CLU_2255644_0_0_10"/>
<name>U2DW95_9BACE</name>
<accession>U2DW95</accession>
<gene>
    <name evidence="1" type="ORF">HMPREF1981_01207</name>
</gene>
<reference evidence="1 2" key="1">
    <citation type="submission" date="2013-08" db="EMBL/GenBank/DDBJ databases">
        <authorList>
            <person name="Weinstock G."/>
            <person name="Sodergren E."/>
            <person name="Wylie T."/>
            <person name="Fulton L."/>
            <person name="Fulton R."/>
            <person name="Fronick C."/>
            <person name="O'Laughlin M."/>
            <person name="Godfrey J."/>
            <person name="Miner T."/>
            <person name="Herter B."/>
            <person name="Appelbaum E."/>
            <person name="Cordes M."/>
            <person name="Lek S."/>
            <person name="Wollam A."/>
            <person name="Pepin K.H."/>
            <person name="Palsikar V.B."/>
            <person name="Mitreva M."/>
            <person name="Wilson R.K."/>
        </authorList>
    </citation>
    <scope>NUCLEOTIDE SEQUENCE [LARGE SCALE GENOMIC DNA]</scope>
    <source>
        <strain evidence="1 2">F0041</strain>
    </source>
</reference>
<feature type="non-terminal residue" evidence="1">
    <location>
        <position position="1"/>
    </location>
</feature>
<dbReference type="Proteomes" id="UP000016496">
    <property type="component" value="Unassembled WGS sequence"/>
</dbReference>
<comment type="caution">
    <text evidence="1">The sequence shown here is derived from an EMBL/GenBank/DDBJ whole genome shotgun (WGS) entry which is preliminary data.</text>
</comment>
<evidence type="ECO:0000313" key="1">
    <source>
        <dbReference type="EMBL" id="ERI85937.1"/>
    </source>
</evidence>
<dbReference type="RefSeq" id="WP_021644572.1">
    <property type="nucleotide sequence ID" value="NZ_KE993077.1"/>
</dbReference>
<dbReference type="AlphaFoldDB" id="U2DW95"/>
<proteinExistence type="predicted"/>
<dbReference type="EMBL" id="AWSV01000062">
    <property type="protein sequence ID" value="ERI85937.1"/>
    <property type="molecule type" value="Genomic_DNA"/>
</dbReference>
<evidence type="ECO:0000313" key="2">
    <source>
        <dbReference type="Proteomes" id="UP000016496"/>
    </source>
</evidence>
<sequence length="104" mass="12378">GNGNCWKSFYKKFLSRFAYKKGYNISVLQPECVFPVFHIKGYGGLCYALSFRVVESYTIYFSCFYKKNRKKFRIIKLNVYLCRIDMDSVTYQVTVVFSLIFSKY</sequence>
<protein>
    <submittedName>
        <fullName evidence="1">Uncharacterized protein</fullName>
    </submittedName>
</protein>